<name>A0A8S1F2H0_9PELO</name>
<evidence type="ECO:0008006" key="6">
    <source>
        <dbReference type="Google" id="ProtNLM"/>
    </source>
</evidence>
<protein>
    <recommendedName>
        <fullName evidence="6">Acyl_transf_3 domain-containing protein</fullName>
    </recommendedName>
</protein>
<feature type="domain" description="SGNH" evidence="3">
    <location>
        <begin position="398"/>
        <end position="618"/>
    </location>
</feature>
<evidence type="ECO:0000259" key="2">
    <source>
        <dbReference type="Pfam" id="PF01757"/>
    </source>
</evidence>
<dbReference type="InterPro" id="IPR050879">
    <property type="entry name" value="Acyltransferase_3"/>
</dbReference>
<comment type="caution">
    <text evidence="4">The sequence shown here is derived from an EMBL/GenBank/DDBJ whole genome shotgun (WGS) entry which is preliminary data.</text>
</comment>
<evidence type="ECO:0000313" key="4">
    <source>
        <dbReference type="EMBL" id="CAB3406631.1"/>
    </source>
</evidence>
<evidence type="ECO:0000256" key="1">
    <source>
        <dbReference type="SAM" id="Phobius"/>
    </source>
</evidence>
<feature type="transmembrane region" description="Helical" evidence="1">
    <location>
        <begin position="299"/>
        <end position="320"/>
    </location>
</feature>
<evidence type="ECO:0000313" key="5">
    <source>
        <dbReference type="Proteomes" id="UP000494206"/>
    </source>
</evidence>
<dbReference type="PANTHER" id="PTHR23028">
    <property type="entry name" value="ACETYLTRANSFERASE"/>
    <property type="match status" value="1"/>
</dbReference>
<dbReference type="Pfam" id="PF19040">
    <property type="entry name" value="SGNH"/>
    <property type="match status" value="1"/>
</dbReference>
<evidence type="ECO:0000259" key="3">
    <source>
        <dbReference type="Pfam" id="PF19040"/>
    </source>
</evidence>
<keyword evidence="5" id="KW-1185">Reference proteome</keyword>
<sequence>MRHDIQCLRAIAIIGVVGFHIFPDNLPNGFLGVDVFFVISAFLMSKILYAKSLDVATIADFYYKRIKRIWIIYYLIIFAINLSKQFLQAEIWWPNNNIYAFFSLLFLTNQKIISDQNDYFNAFKTDVTANNLFLHCWSLSVEVQFYTIVPFVFIGLHQLKSIRLRIIALIIASIISFSITFISIDPNFTFNFAIARFYQFFAGILGHIIGSELISDAKKDNYGWRQYDLCALAAILAIFWPLHVAPTILRIFVTILTAYILVANFELLCSPFSTLAYIGDISYLIYLIHWPIWLYFKNYLSVLSIIYLIGLLSILVHHSIETNFLRQNHRPTVFAILASLIAANSLLLYSLANGTDSGFLRYSKVHNDVIDENLKLTNVSWTHPPCDLEKFDNTTIDESFGHCKFPPGNGTLKIMLIGNSYTLNQAQTIHKAFRGNFSSFEYVSMISNYGIYADDIDGSRAKLEYSKRIAAREKPDVIFVISRFMQSPRWNIIDIENDKIVRKMRENVAYYETIAKKVYIMSPLPQTPLNFLNIFVSELMLKTENLEYLNIPKMDFIKDSKNLRRRLNNLKCSNCELYDMSRLFFNGKSYQTFDAETNLAYFDNEIHLTPPALQLIESFYNEFLTKMKI</sequence>
<keyword evidence="1" id="KW-1133">Transmembrane helix</keyword>
<dbReference type="GO" id="GO:0016747">
    <property type="term" value="F:acyltransferase activity, transferring groups other than amino-acyl groups"/>
    <property type="evidence" value="ECO:0007669"/>
    <property type="project" value="InterPro"/>
</dbReference>
<dbReference type="OrthoDB" id="5801063at2759"/>
<dbReference type="EMBL" id="CADEPM010000005">
    <property type="protein sequence ID" value="CAB3406631.1"/>
    <property type="molecule type" value="Genomic_DNA"/>
</dbReference>
<feature type="transmembrane region" description="Helical" evidence="1">
    <location>
        <begin position="70"/>
        <end position="87"/>
    </location>
</feature>
<keyword evidence="1" id="KW-0472">Membrane</keyword>
<dbReference type="PANTHER" id="PTHR23028:SF107">
    <property type="entry name" value="ACYLTRANSFERASE"/>
    <property type="match status" value="1"/>
</dbReference>
<feature type="transmembrane region" description="Helical" evidence="1">
    <location>
        <begin position="275"/>
        <end position="293"/>
    </location>
</feature>
<feature type="domain" description="Acyltransferase 3" evidence="2">
    <location>
        <begin position="3"/>
        <end position="314"/>
    </location>
</feature>
<dbReference type="InterPro" id="IPR002656">
    <property type="entry name" value="Acyl_transf_3_dom"/>
</dbReference>
<dbReference type="GO" id="GO:0016020">
    <property type="term" value="C:membrane"/>
    <property type="evidence" value="ECO:0007669"/>
    <property type="project" value="TreeGrafter"/>
</dbReference>
<feature type="transmembrane region" description="Helical" evidence="1">
    <location>
        <begin position="222"/>
        <end position="242"/>
    </location>
</feature>
<accession>A0A8S1F2H0</accession>
<dbReference type="GO" id="GO:0000271">
    <property type="term" value="P:polysaccharide biosynthetic process"/>
    <property type="evidence" value="ECO:0007669"/>
    <property type="project" value="TreeGrafter"/>
</dbReference>
<dbReference type="Proteomes" id="UP000494206">
    <property type="component" value="Unassembled WGS sequence"/>
</dbReference>
<feature type="transmembrane region" description="Helical" evidence="1">
    <location>
        <begin position="166"/>
        <end position="184"/>
    </location>
</feature>
<dbReference type="Pfam" id="PF01757">
    <property type="entry name" value="Acyl_transf_3"/>
    <property type="match status" value="1"/>
</dbReference>
<feature type="transmembrane region" description="Helical" evidence="1">
    <location>
        <begin position="332"/>
        <end position="352"/>
    </location>
</feature>
<feature type="transmembrane region" description="Helical" evidence="1">
    <location>
        <begin position="132"/>
        <end position="154"/>
    </location>
</feature>
<proteinExistence type="predicted"/>
<dbReference type="InterPro" id="IPR043968">
    <property type="entry name" value="SGNH"/>
</dbReference>
<feature type="transmembrane region" description="Helical" evidence="1">
    <location>
        <begin position="190"/>
        <end position="210"/>
    </location>
</feature>
<gene>
    <name evidence="4" type="ORF">CBOVIS_LOCUS8681</name>
</gene>
<reference evidence="4 5" key="1">
    <citation type="submission" date="2020-04" db="EMBL/GenBank/DDBJ databases">
        <authorList>
            <person name="Laetsch R D."/>
            <person name="Stevens L."/>
            <person name="Kumar S."/>
            <person name="Blaxter L. M."/>
        </authorList>
    </citation>
    <scope>NUCLEOTIDE SEQUENCE [LARGE SCALE GENOMIC DNA]</scope>
</reference>
<feature type="transmembrane region" description="Helical" evidence="1">
    <location>
        <begin position="7"/>
        <end position="23"/>
    </location>
</feature>
<feature type="transmembrane region" description="Helical" evidence="1">
    <location>
        <begin position="29"/>
        <end position="49"/>
    </location>
</feature>
<organism evidence="4 5">
    <name type="scientific">Caenorhabditis bovis</name>
    <dbReference type="NCBI Taxonomy" id="2654633"/>
    <lineage>
        <taxon>Eukaryota</taxon>
        <taxon>Metazoa</taxon>
        <taxon>Ecdysozoa</taxon>
        <taxon>Nematoda</taxon>
        <taxon>Chromadorea</taxon>
        <taxon>Rhabditida</taxon>
        <taxon>Rhabditina</taxon>
        <taxon>Rhabditomorpha</taxon>
        <taxon>Rhabditoidea</taxon>
        <taxon>Rhabditidae</taxon>
        <taxon>Peloderinae</taxon>
        <taxon>Caenorhabditis</taxon>
    </lineage>
</organism>
<feature type="transmembrane region" description="Helical" evidence="1">
    <location>
        <begin position="248"/>
        <end position="268"/>
    </location>
</feature>
<keyword evidence="1" id="KW-0812">Transmembrane</keyword>
<dbReference type="AlphaFoldDB" id="A0A8S1F2H0"/>